<keyword evidence="3" id="KW-1185">Reference proteome</keyword>
<organism evidence="2 3">
    <name type="scientific">Thermomonospora umbrina</name>
    <dbReference type="NCBI Taxonomy" id="111806"/>
    <lineage>
        <taxon>Bacteria</taxon>
        <taxon>Bacillati</taxon>
        <taxon>Actinomycetota</taxon>
        <taxon>Actinomycetes</taxon>
        <taxon>Streptosporangiales</taxon>
        <taxon>Thermomonosporaceae</taxon>
        <taxon>Thermomonospora</taxon>
    </lineage>
</organism>
<name>A0A3D9SLR1_9ACTN</name>
<accession>A0A3D9SLR1</accession>
<dbReference type="PANTHER" id="PTHR43383">
    <property type="entry name" value="NODULIN 6"/>
    <property type="match status" value="1"/>
</dbReference>
<dbReference type="InterPro" id="IPR032466">
    <property type="entry name" value="Metal_Hydrolase"/>
</dbReference>
<gene>
    <name evidence="2" type="ORF">DFJ69_2315</name>
</gene>
<dbReference type="GO" id="GO:0016787">
    <property type="term" value="F:hydrolase activity"/>
    <property type="evidence" value="ECO:0007669"/>
    <property type="project" value="InterPro"/>
</dbReference>
<sequence length="382" mass="41929">MNENYLESLPLIDHHCHGLVRRDLDREAFEGLLTEGSGAGPYGGTLFDSQIGMAVRRWCAPVLGLPVHAAPEDYLDRRAELGADEVNTRFLRAAGLAALCVDTGIPEPLLTPVELGELAGAPAYEVVRLEALAEEIAADGTTAAGFADAFRERLAARARDAVAFKSIAAYRVGLAFREGRPSDAEVTEAAGRWLSSGVRRVADETMHRFFVWCAVEHGLPLQFHVAYGDDDVDVHRSNPLLLTGLLRELAPTGTPVMLLHNYPYHREAGYLAQVFPNVFVDVGLATHNTGRRARALLEETLELTPFGKFLYSSDAYGLPELYHLAAVLFRHAVGALLRDATADHSWPESDAPRLARMFTADNARRAYHLNDRAPDARHRTST</sequence>
<dbReference type="OrthoDB" id="8244441at2"/>
<dbReference type="PANTHER" id="PTHR43383:SF2">
    <property type="entry name" value="AMIDOHYDROLASE 2 FAMILY PROTEIN"/>
    <property type="match status" value="1"/>
</dbReference>
<comment type="caution">
    <text evidence="2">The sequence shown here is derived from an EMBL/GenBank/DDBJ whole genome shotgun (WGS) entry which is preliminary data.</text>
</comment>
<evidence type="ECO:0000313" key="2">
    <source>
        <dbReference type="EMBL" id="REE96862.1"/>
    </source>
</evidence>
<dbReference type="Gene3D" id="3.20.20.140">
    <property type="entry name" value="Metal-dependent hydrolases"/>
    <property type="match status" value="1"/>
</dbReference>
<dbReference type="Pfam" id="PF04909">
    <property type="entry name" value="Amidohydro_2"/>
    <property type="match status" value="1"/>
</dbReference>
<evidence type="ECO:0000259" key="1">
    <source>
        <dbReference type="Pfam" id="PF04909"/>
    </source>
</evidence>
<dbReference type="RefSeq" id="WP_116022444.1">
    <property type="nucleotide sequence ID" value="NZ_QTTT01000001.1"/>
</dbReference>
<dbReference type="EMBL" id="QTTT01000001">
    <property type="protein sequence ID" value="REE96862.1"/>
    <property type="molecule type" value="Genomic_DNA"/>
</dbReference>
<protein>
    <recommendedName>
        <fullName evidence="1">Amidohydrolase-related domain-containing protein</fullName>
    </recommendedName>
</protein>
<evidence type="ECO:0000313" key="3">
    <source>
        <dbReference type="Proteomes" id="UP000256661"/>
    </source>
</evidence>
<proteinExistence type="predicted"/>
<dbReference type="InterPro" id="IPR006680">
    <property type="entry name" value="Amidohydro-rel"/>
</dbReference>
<dbReference type="SUPFAM" id="SSF51556">
    <property type="entry name" value="Metallo-dependent hydrolases"/>
    <property type="match status" value="1"/>
</dbReference>
<dbReference type="Proteomes" id="UP000256661">
    <property type="component" value="Unassembled WGS sequence"/>
</dbReference>
<feature type="domain" description="Amidohydrolase-related" evidence="1">
    <location>
        <begin position="132"/>
        <end position="369"/>
    </location>
</feature>
<dbReference type="AlphaFoldDB" id="A0A3D9SLR1"/>
<reference evidence="2 3" key="1">
    <citation type="submission" date="2018-08" db="EMBL/GenBank/DDBJ databases">
        <title>Sequencing the genomes of 1000 actinobacteria strains.</title>
        <authorList>
            <person name="Klenk H.-P."/>
        </authorList>
    </citation>
    <scope>NUCLEOTIDE SEQUENCE [LARGE SCALE GENOMIC DNA]</scope>
    <source>
        <strain evidence="2 3">DSM 43927</strain>
    </source>
</reference>